<evidence type="ECO:0000256" key="1">
    <source>
        <dbReference type="SAM" id="MobiDB-lite"/>
    </source>
</evidence>
<evidence type="ECO:0000313" key="3">
    <source>
        <dbReference type="Proteomes" id="UP000094526"/>
    </source>
</evidence>
<sequence length="812" mass="91531">MSDNPPPKKKSRFFSNGMSVVDNILRPLKQQARKDGEGNGSAEAEANDPPRDGTPSAEEGSSLLSNIRPVAPSTMPAQTRTPNETPATGSAPGPPSAFLPKEHQDHRQSHPPPRHAPDSEAETEVESIADRREDEEDCDASDEENTKPSLHIQGQRHQRRQAIYGAEALLPQGSKTGGQQTSQPPSFIYNPRSVPAQGPILTGPSALAPPGNSYTFSGVPTNPNASTTGGQFAFNFRLTKDLPIPSTIQQPAYNQYQHPIGSGLARIAHQAVHADTGPLNQHGQQDLTTPKQPFQTSVLKAPYVDMDRDEHGRRLRDYVPRPTAHHGICHSSNTVAPHLRATDLDSLIPEHMYTSPNRVERAQQFARINLKRKRADAILPPASYVYQHTGSPDFNIFHGLLLYPELCFALAAHLPVKDLISLYAISKDFHVILDTRFTTVMLRQAVSKAPDSARTFMFRSYAHLCRSDPAARIAHPNAQLAEQGTPRKIPSFRWLKMVLHREKVIHELMTVFAEDGIPLPARCALALKRLWFMLDIPDNARRIGFVHNKTLMTDLDLYFCACFITKLDMRLNDPISGEKRDGMRKLLLAQRSFTRILRVLKREVWTNRFDVLREWVRVKHVVVEEDEAGLDMFGVPASEIGRGRLEYWGLKTEEDVGRKLHGLLRPDQLIVREAIKRGMRFEKHYLRFLLYGYVRPDTLEDYAPRTYGRRIREIQDDEYEVDDLVGGVAALGMGDEGFDPLLDLGQPRETSPYTIVKEETSKAEVAMRQREEEFLDKCISWWEEERRAMQPLKQHAARGIVRDGANYCLQVD</sequence>
<feature type="compositionally biased region" description="Polar residues" evidence="1">
    <location>
        <begin position="75"/>
        <end position="84"/>
    </location>
</feature>
<dbReference type="AlphaFoldDB" id="A0A1C1CW24"/>
<accession>A0A1C1CW24</accession>
<dbReference type="Proteomes" id="UP000094526">
    <property type="component" value="Unassembled WGS sequence"/>
</dbReference>
<reference evidence="3" key="1">
    <citation type="submission" date="2015-07" db="EMBL/GenBank/DDBJ databases">
        <authorList>
            <person name="Teixeira M.M."/>
            <person name="Souza R.C."/>
            <person name="Almeida L.G."/>
            <person name="Vicente V.A."/>
            <person name="de Hoog S."/>
            <person name="Bocca A.L."/>
            <person name="de Almeida S.R."/>
            <person name="Vasconcelos A.T."/>
            <person name="Felipe M.S."/>
        </authorList>
    </citation>
    <scope>NUCLEOTIDE SEQUENCE [LARGE SCALE GENOMIC DNA]</scope>
    <source>
        <strain evidence="3">KSF</strain>
    </source>
</reference>
<protein>
    <recommendedName>
        <fullName evidence="4">F-box domain-containing protein</fullName>
    </recommendedName>
</protein>
<proteinExistence type="predicted"/>
<evidence type="ECO:0000313" key="2">
    <source>
        <dbReference type="EMBL" id="OCT52743.1"/>
    </source>
</evidence>
<keyword evidence="3" id="KW-1185">Reference proteome</keyword>
<dbReference type="eggNOG" id="ENOG502SPGI">
    <property type="taxonomic scope" value="Eukaryota"/>
</dbReference>
<dbReference type="STRING" id="86049.A0A1C1CW24"/>
<organism evidence="2 3">
    <name type="scientific">Cladophialophora carrionii</name>
    <dbReference type="NCBI Taxonomy" id="86049"/>
    <lineage>
        <taxon>Eukaryota</taxon>
        <taxon>Fungi</taxon>
        <taxon>Dikarya</taxon>
        <taxon>Ascomycota</taxon>
        <taxon>Pezizomycotina</taxon>
        <taxon>Eurotiomycetes</taxon>
        <taxon>Chaetothyriomycetidae</taxon>
        <taxon>Chaetothyriales</taxon>
        <taxon>Herpotrichiellaceae</taxon>
        <taxon>Cladophialophora</taxon>
    </lineage>
</organism>
<dbReference type="EMBL" id="LGRB01000008">
    <property type="protein sequence ID" value="OCT52743.1"/>
    <property type="molecule type" value="Genomic_DNA"/>
</dbReference>
<evidence type="ECO:0008006" key="4">
    <source>
        <dbReference type="Google" id="ProtNLM"/>
    </source>
</evidence>
<dbReference type="OrthoDB" id="4966at2759"/>
<comment type="caution">
    <text evidence="2">The sequence shown here is derived from an EMBL/GenBank/DDBJ whole genome shotgun (WGS) entry which is preliminary data.</text>
</comment>
<feature type="compositionally biased region" description="Acidic residues" evidence="1">
    <location>
        <begin position="119"/>
        <end position="143"/>
    </location>
</feature>
<gene>
    <name evidence="2" type="ORF">CLCR_09632</name>
</gene>
<feature type="region of interest" description="Disordered" evidence="1">
    <location>
        <begin position="1"/>
        <end position="159"/>
    </location>
</feature>
<dbReference type="VEuPathDB" id="FungiDB:CLCR_09632"/>
<dbReference type="VEuPathDB" id="FungiDB:G647_04094"/>
<name>A0A1C1CW24_9EURO</name>